<dbReference type="Pfam" id="PF13783">
    <property type="entry name" value="DUF4177"/>
    <property type="match status" value="1"/>
</dbReference>
<gene>
    <name evidence="1" type="ORF">SAMN05421641_1344</name>
</gene>
<evidence type="ECO:0008006" key="3">
    <source>
        <dbReference type="Google" id="ProtNLM"/>
    </source>
</evidence>
<accession>A0A1N6ZE97</accession>
<dbReference type="RefSeq" id="WP_223191507.1">
    <property type="nucleotide sequence ID" value="NZ_FTMK01000034.1"/>
</dbReference>
<dbReference type="Proteomes" id="UP000323956">
    <property type="component" value="Unassembled WGS sequence"/>
</dbReference>
<protein>
    <recommendedName>
        <fullName evidence="3">DUF4177 domain-containing protein</fullName>
    </recommendedName>
</protein>
<evidence type="ECO:0000313" key="2">
    <source>
        <dbReference type="Proteomes" id="UP000323956"/>
    </source>
</evidence>
<proteinExistence type="predicted"/>
<dbReference type="InterPro" id="IPR025234">
    <property type="entry name" value="YjzH-like"/>
</dbReference>
<reference evidence="1 2" key="1">
    <citation type="submission" date="2017-01" db="EMBL/GenBank/DDBJ databases">
        <authorList>
            <person name="Varghese N."/>
            <person name="Submissions S."/>
        </authorList>
    </citation>
    <scope>NUCLEOTIDE SEQUENCE [LARGE SCALE GENOMIC DNA]</scope>
    <source>
        <strain evidence="1 2">ATCC 700171</strain>
    </source>
</reference>
<dbReference type="EMBL" id="FTMK01000034">
    <property type="protein sequence ID" value="SIR25220.1"/>
    <property type="molecule type" value="Genomic_DNA"/>
</dbReference>
<evidence type="ECO:0000313" key="1">
    <source>
        <dbReference type="EMBL" id="SIR25220.1"/>
    </source>
</evidence>
<sequence length="54" mass="6170">MFEYRTVELNTARAKRAHADVLNALARDGWELVAVTPDFDGEHILTAFLKRRIA</sequence>
<organism evidence="1 2">
    <name type="scientific">Paracoccus thiocyanatus</name>
    <dbReference type="NCBI Taxonomy" id="34006"/>
    <lineage>
        <taxon>Bacteria</taxon>
        <taxon>Pseudomonadati</taxon>
        <taxon>Pseudomonadota</taxon>
        <taxon>Alphaproteobacteria</taxon>
        <taxon>Rhodobacterales</taxon>
        <taxon>Paracoccaceae</taxon>
        <taxon>Paracoccus</taxon>
    </lineage>
</organism>
<dbReference type="AlphaFoldDB" id="A0A1N6ZE97"/>
<name>A0A1N6ZE97_9RHOB</name>